<protein>
    <submittedName>
        <fullName evidence="2">Uncharacterized protein</fullName>
    </submittedName>
</protein>
<feature type="compositionally biased region" description="Basic and acidic residues" evidence="1">
    <location>
        <begin position="35"/>
        <end position="51"/>
    </location>
</feature>
<proteinExistence type="predicted"/>
<evidence type="ECO:0000313" key="2">
    <source>
        <dbReference type="EMBL" id="KAK7029919.1"/>
    </source>
</evidence>
<feature type="region of interest" description="Disordered" evidence="1">
    <location>
        <begin position="32"/>
        <end position="51"/>
    </location>
</feature>
<dbReference type="Proteomes" id="UP001362999">
    <property type="component" value="Unassembled WGS sequence"/>
</dbReference>
<dbReference type="AlphaFoldDB" id="A0AAW0BXB1"/>
<organism evidence="2 3">
    <name type="scientific">Favolaschia claudopus</name>
    <dbReference type="NCBI Taxonomy" id="2862362"/>
    <lineage>
        <taxon>Eukaryota</taxon>
        <taxon>Fungi</taxon>
        <taxon>Dikarya</taxon>
        <taxon>Basidiomycota</taxon>
        <taxon>Agaricomycotina</taxon>
        <taxon>Agaricomycetes</taxon>
        <taxon>Agaricomycetidae</taxon>
        <taxon>Agaricales</taxon>
        <taxon>Marasmiineae</taxon>
        <taxon>Mycenaceae</taxon>
        <taxon>Favolaschia</taxon>
    </lineage>
</organism>
<evidence type="ECO:0000256" key="1">
    <source>
        <dbReference type="SAM" id="MobiDB-lite"/>
    </source>
</evidence>
<dbReference type="EMBL" id="JAWWNJ010000026">
    <property type="protein sequence ID" value="KAK7029919.1"/>
    <property type="molecule type" value="Genomic_DNA"/>
</dbReference>
<sequence length="152" mass="17363">MHERARRCPRLLVGRRGRIIAPQARCKISPSGRRRTYELGGPHEDKGKGRAIDEEEIEMEKQKKRRQWTPARVVGERVYFPGSPAPVTTTQLLEEAEREVVSRGVVSPSRGEGSTSFLVQRFGFWFGLRIRFGLCDDELTCVREGRAVARVR</sequence>
<keyword evidence="3" id="KW-1185">Reference proteome</keyword>
<accession>A0AAW0BXB1</accession>
<name>A0AAW0BXB1_9AGAR</name>
<evidence type="ECO:0000313" key="3">
    <source>
        <dbReference type="Proteomes" id="UP001362999"/>
    </source>
</evidence>
<reference evidence="2 3" key="1">
    <citation type="journal article" date="2024" name="J Genomics">
        <title>Draft genome sequencing and assembly of Favolaschia claudopus CIRM-BRFM 2984 isolated from oak limbs.</title>
        <authorList>
            <person name="Navarro D."/>
            <person name="Drula E."/>
            <person name="Chaduli D."/>
            <person name="Cazenave R."/>
            <person name="Ahrendt S."/>
            <person name="Wang J."/>
            <person name="Lipzen A."/>
            <person name="Daum C."/>
            <person name="Barry K."/>
            <person name="Grigoriev I.V."/>
            <person name="Favel A."/>
            <person name="Rosso M.N."/>
            <person name="Martin F."/>
        </authorList>
    </citation>
    <scope>NUCLEOTIDE SEQUENCE [LARGE SCALE GENOMIC DNA]</scope>
    <source>
        <strain evidence="2 3">CIRM-BRFM 2984</strain>
    </source>
</reference>
<comment type="caution">
    <text evidence="2">The sequence shown here is derived from an EMBL/GenBank/DDBJ whole genome shotgun (WGS) entry which is preliminary data.</text>
</comment>
<gene>
    <name evidence="2" type="ORF">R3P38DRAFT_888699</name>
</gene>